<proteinExistence type="predicted"/>
<accession>A0ABC9C265</accession>
<reference evidence="1 2" key="2">
    <citation type="submission" date="2024-10" db="EMBL/GenBank/DDBJ databases">
        <authorList>
            <person name="Ryan C."/>
        </authorList>
    </citation>
    <scope>NUCLEOTIDE SEQUENCE [LARGE SCALE GENOMIC DNA]</scope>
</reference>
<organism evidence="1 2">
    <name type="scientific">Urochloa decumbens</name>
    <dbReference type="NCBI Taxonomy" id="240449"/>
    <lineage>
        <taxon>Eukaryota</taxon>
        <taxon>Viridiplantae</taxon>
        <taxon>Streptophyta</taxon>
        <taxon>Embryophyta</taxon>
        <taxon>Tracheophyta</taxon>
        <taxon>Spermatophyta</taxon>
        <taxon>Magnoliopsida</taxon>
        <taxon>Liliopsida</taxon>
        <taxon>Poales</taxon>
        <taxon>Poaceae</taxon>
        <taxon>PACMAD clade</taxon>
        <taxon>Panicoideae</taxon>
        <taxon>Panicodae</taxon>
        <taxon>Paniceae</taxon>
        <taxon>Melinidinae</taxon>
        <taxon>Urochloa</taxon>
    </lineage>
</organism>
<name>A0ABC9C265_9POAL</name>
<sequence>MLRSISRLSAHASFSARTTPPVIARASAARYLSTFPCSSAAAKASWSTTGLPSSIIKQNKSAFVDSLGGVKQTCSTGTSKKPERSWEAKLADWRARFDAWLLPNIEPTGADDLATSVWKVGLLSAFTAAALVPWPSDVRKSGNKGLNAHCSTCKCLSAPSKSKRCKTASCK</sequence>
<dbReference type="Proteomes" id="UP001497457">
    <property type="component" value="Chromosome 28b"/>
</dbReference>
<gene>
    <name evidence="1" type="ORF">URODEC1_LOCUS71482</name>
</gene>
<evidence type="ECO:0000313" key="1">
    <source>
        <dbReference type="EMBL" id="CAL5013584.1"/>
    </source>
</evidence>
<evidence type="ECO:0000313" key="2">
    <source>
        <dbReference type="Proteomes" id="UP001497457"/>
    </source>
</evidence>
<protein>
    <submittedName>
        <fullName evidence="1">Uncharacterized protein</fullName>
    </submittedName>
</protein>
<dbReference type="EMBL" id="OZ075138">
    <property type="protein sequence ID" value="CAL5013584.1"/>
    <property type="molecule type" value="Genomic_DNA"/>
</dbReference>
<keyword evidence="2" id="KW-1185">Reference proteome</keyword>
<dbReference type="AlphaFoldDB" id="A0ABC9C265"/>
<reference evidence="2" key="1">
    <citation type="submission" date="2024-06" db="EMBL/GenBank/DDBJ databases">
        <authorList>
            <person name="Ryan C."/>
        </authorList>
    </citation>
    <scope>NUCLEOTIDE SEQUENCE [LARGE SCALE GENOMIC DNA]</scope>
</reference>